<sequence length="76" mass="8259">MQFPSFVLTAFAMIAYVNAAAVQKRADVDVTSLSEPQVLTATRVFPSIIDVEPFMVSVTSEIVWTQFPTQTSSSSA</sequence>
<organism evidence="2 3">
    <name type="scientific">Dendrothele bispora (strain CBS 962.96)</name>
    <dbReference type="NCBI Taxonomy" id="1314807"/>
    <lineage>
        <taxon>Eukaryota</taxon>
        <taxon>Fungi</taxon>
        <taxon>Dikarya</taxon>
        <taxon>Basidiomycota</taxon>
        <taxon>Agaricomycotina</taxon>
        <taxon>Agaricomycetes</taxon>
        <taxon>Agaricomycetidae</taxon>
        <taxon>Agaricales</taxon>
        <taxon>Agaricales incertae sedis</taxon>
        <taxon>Dendrothele</taxon>
    </lineage>
</organism>
<feature type="chain" id="PRO_5020441201" evidence="1">
    <location>
        <begin position="20"/>
        <end position="76"/>
    </location>
</feature>
<reference evidence="2 3" key="1">
    <citation type="journal article" date="2019" name="Nat. Ecol. Evol.">
        <title>Megaphylogeny resolves global patterns of mushroom evolution.</title>
        <authorList>
            <person name="Varga T."/>
            <person name="Krizsan K."/>
            <person name="Foldi C."/>
            <person name="Dima B."/>
            <person name="Sanchez-Garcia M."/>
            <person name="Sanchez-Ramirez S."/>
            <person name="Szollosi G.J."/>
            <person name="Szarkandi J.G."/>
            <person name="Papp V."/>
            <person name="Albert L."/>
            <person name="Andreopoulos W."/>
            <person name="Angelini C."/>
            <person name="Antonin V."/>
            <person name="Barry K.W."/>
            <person name="Bougher N.L."/>
            <person name="Buchanan P."/>
            <person name="Buyck B."/>
            <person name="Bense V."/>
            <person name="Catcheside P."/>
            <person name="Chovatia M."/>
            <person name="Cooper J."/>
            <person name="Damon W."/>
            <person name="Desjardin D."/>
            <person name="Finy P."/>
            <person name="Geml J."/>
            <person name="Haridas S."/>
            <person name="Hughes K."/>
            <person name="Justo A."/>
            <person name="Karasinski D."/>
            <person name="Kautmanova I."/>
            <person name="Kiss B."/>
            <person name="Kocsube S."/>
            <person name="Kotiranta H."/>
            <person name="LaButti K.M."/>
            <person name="Lechner B.E."/>
            <person name="Liimatainen K."/>
            <person name="Lipzen A."/>
            <person name="Lukacs Z."/>
            <person name="Mihaltcheva S."/>
            <person name="Morgado L.N."/>
            <person name="Niskanen T."/>
            <person name="Noordeloos M.E."/>
            <person name="Ohm R.A."/>
            <person name="Ortiz-Santana B."/>
            <person name="Ovrebo C."/>
            <person name="Racz N."/>
            <person name="Riley R."/>
            <person name="Savchenko A."/>
            <person name="Shiryaev A."/>
            <person name="Soop K."/>
            <person name="Spirin V."/>
            <person name="Szebenyi C."/>
            <person name="Tomsovsky M."/>
            <person name="Tulloss R.E."/>
            <person name="Uehling J."/>
            <person name="Grigoriev I.V."/>
            <person name="Vagvolgyi C."/>
            <person name="Papp T."/>
            <person name="Martin F.M."/>
            <person name="Miettinen O."/>
            <person name="Hibbett D.S."/>
            <person name="Nagy L.G."/>
        </authorList>
    </citation>
    <scope>NUCLEOTIDE SEQUENCE [LARGE SCALE GENOMIC DNA]</scope>
    <source>
        <strain evidence="2 3">CBS 962.96</strain>
    </source>
</reference>
<gene>
    <name evidence="2" type="ORF">K435DRAFT_963184</name>
</gene>
<dbReference type="OrthoDB" id="3025387at2759"/>
<evidence type="ECO:0000313" key="2">
    <source>
        <dbReference type="EMBL" id="THV02281.1"/>
    </source>
</evidence>
<keyword evidence="3" id="KW-1185">Reference proteome</keyword>
<feature type="signal peptide" evidence="1">
    <location>
        <begin position="1"/>
        <end position="19"/>
    </location>
</feature>
<dbReference type="Proteomes" id="UP000297245">
    <property type="component" value="Unassembled WGS sequence"/>
</dbReference>
<keyword evidence="1" id="KW-0732">Signal</keyword>
<evidence type="ECO:0000256" key="1">
    <source>
        <dbReference type="SAM" id="SignalP"/>
    </source>
</evidence>
<evidence type="ECO:0000313" key="3">
    <source>
        <dbReference type="Proteomes" id="UP000297245"/>
    </source>
</evidence>
<dbReference type="AlphaFoldDB" id="A0A4S8MIG3"/>
<name>A0A4S8MIG3_DENBC</name>
<proteinExistence type="predicted"/>
<accession>A0A4S8MIG3</accession>
<protein>
    <submittedName>
        <fullName evidence="2">Uncharacterized protein</fullName>
    </submittedName>
</protein>
<dbReference type="EMBL" id="ML179078">
    <property type="protein sequence ID" value="THV02281.1"/>
    <property type="molecule type" value="Genomic_DNA"/>
</dbReference>